<dbReference type="InterPro" id="IPR014710">
    <property type="entry name" value="RmlC-like_jellyroll"/>
</dbReference>
<sequence>MITYADKIPYKDLGGGIARKVVTYSENLMLCELTFKKGAVGALHKHVHEQIGYVISGSFEVEEAGAGKKIIKAGDAYQIAPNVEHGVVALEDSVLLDIFNPMRKDFV</sequence>
<dbReference type="CDD" id="cd02238">
    <property type="entry name" value="cupin_KdgF"/>
    <property type="match status" value="1"/>
</dbReference>
<dbReference type="RefSeq" id="WP_210119819.1">
    <property type="nucleotide sequence ID" value="NZ_CP054142.1"/>
</dbReference>
<proteinExistence type="predicted"/>
<dbReference type="InterPro" id="IPR052535">
    <property type="entry name" value="Bacilysin_H2HPP_isomerase"/>
</dbReference>
<dbReference type="AlphaFoldDB" id="A0A975F2A3"/>
<name>A0A975F2A3_9SPIR</name>
<reference evidence="2 3" key="1">
    <citation type="journal article" date="2021" name="Microbiol. Resour. Announc.">
        <title>Complete Genome Sequences of Three Human Oral Treponema parvum Isolates.</title>
        <authorList>
            <person name="Zeng H."/>
            <person name="Watt R.M."/>
        </authorList>
    </citation>
    <scope>NUCLEOTIDE SEQUENCE [LARGE SCALE GENOMIC DNA]</scope>
    <source>
        <strain evidence="2 3">ATCC 700770</strain>
    </source>
</reference>
<feature type="domain" description="Cupin type-2" evidence="1">
    <location>
        <begin position="33"/>
        <end position="96"/>
    </location>
</feature>
<dbReference type="InterPro" id="IPR025499">
    <property type="entry name" value="KdgF"/>
</dbReference>
<evidence type="ECO:0000313" key="3">
    <source>
        <dbReference type="Proteomes" id="UP000671908"/>
    </source>
</evidence>
<dbReference type="PANTHER" id="PTHR40112:SF1">
    <property type="entry name" value="H2HPP ISOMERASE"/>
    <property type="match status" value="1"/>
</dbReference>
<dbReference type="InterPro" id="IPR013096">
    <property type="entry name" value="Cupin_2"/>
</dbReference>
<evidence type="ECO:0000313" key="2">
    <source>
        <dbReference type="EMBL" id="QTQ13087.1"/>
    </source>
</evidence>
<keyword evidence="3" id="KW-1185">Reference proteome</keyword>
<evidence type="ECO:0000259" key="1">
    <source>
        <dbReference type="Pfam" id="PF07883"/>
    </source>
</evidence>
<dbReference type="InterPro" id="IPR011051">
    <property type="entry name" value="RmlC_Cupin_sf"/>
</dbReference>
<protein>
    <submittedName>
        <fullName evidence="2">Cupin domain-containing protein</fullName>
    </submittedName>
</protein>
<dbReference type="KEGG" id="tpav:HRQ91_00680"/>
<dbReference type="PANTHER" id="PTHR40112">
    <property type="entry name" value="H2HPP ISOMERASE"/>
    <property type="match status" value="1"/>
</dbReference>
<dbReference type="Pfam" id="PF07883">
    <property type="entry name" value="Cupin_2"/>
    <property type="match status" value="1"/>
</dbReference>
<dbReference type="Proteomes" id="UP000671908">
    <property type="component" value="Chromosome"/>
</dbReference>
<accession>A0A975F2A3</accession>
<dbReference type="Gene3D" id="2.60.120.10">
    <property type="entry name" value="Jelly Rolls"/>
    <property type="match status" value="1"/>
</dbReference>
<dbReference type="PIRSF" id="PIRSF029883">
    <property type="entry name" value="KdgF"/>
    <property type="match status" value="1"/>
</dbReference>
<dbReference type="SUPFAM" id="SSF51182">
    <property type="entry name" value="RmlC-like cupins"/>
    <property type="match status" value="1"/>
</dbReference>
<gene>
    <name evidence="2" type="ORF">HRQ91_00680</name>
</gene>
<organism evidence="2 3">
    <name type="scientific">Treponema parvum</name>
    <dbReference type="NCBI Taxonomy" id="138851"/>
    <lineage>
        <taxon>Bacteria</taxon>
        <taxon>Pseudomonadati</taxon>
        <taxon>Spirochaetota</taxon>
        <taxon>Spirochaetia</taxon>
        <taxon>Spirochaetales</taxon>
        <taxon>Treponemataceae</taxon>
        <taxon>Treponema</taxon>
    </lineage>
</organism>
<dbReference type="EMBL" id="CP054142">
    <property type="protein sequence ID" value="QTQ13087.1"/>
    <property type="molecule type" value="Genomic_DNA"/>
</dbReference>